<evidence type="ECO:0000313" key="1">
    <source>
        <dbReference type="EMBL" id="JAH37541.1"/>
    </source>
</evidence>
<protein>
    <submittedName>
        <fullName evidence="1">Uncharacterized protein</fullName>
    </submittedName>
</protein>
<dbReference type="AlphaFoldDB" id="A0A0E9S8F1"/>
<dbReference type="EMBL" id="GBXM01071036">
    <property type="protein sequence ID" value="JAH37541.1"/>
    <property type="molecule type" value="Transcribed_RNA"/>
</dbReference>
<reference evidence="1" key="1">
    <citation type="submission" date="2014-11" db="EMBL/GenBank/DDBJ databases">
        <authorList>
            <person name="Amaro Gonzalez C."/>
        </authorList>
    </citation>
    <scope>NUCLEOTIDE SEQUENCE</scope>
</reference>
<organism evidence="1">
    <name type="scientific">Anguilla anguilla</name>
    <name type="common">European freshwater eel</name>
    <name type="synonym">Muraena anguilla</name>
    <dbReference type="NCBI Taxonomy" id="7936"/>
    <lineage>
        <taxon>Eukaryota</taxon>
        <taxon>Metazoa</taxon>
        <taxon>Chordata</taxon>
        <taxon>Craniata</taxon>
        <taxon>Vertebrata</taxon>
        <taxon>Euteleostomi</taxon>
        <taxon>Actinopterygii</taxon>
        <taxon>Neopterygii</taxon>
        <taxon>Teleostei</taxon>
        <taxon>Anguilliformes</taxon>
        <taxon>Anguillidae</taxon>
        <taxon>Anguilla</taxon>
    </lineage>
</organism>
<reference evidence="1" key="2">
    <citation type="journal article" date="2015" name="Fish Shellfish Immunol.">
        <title>Early steps in the European eel (Anguilla anguilla)-Vibrio vulnificus interaction in the gills: Role of the RtxA13 toxin.</title>
        <authorList>
            <person name="Callol A."/>
            <person name="Pajuelo D."/>
            <person name="Ebbesson L."/>
            <person name="Teles M."/>
            <person name="MacKenzie S."/>
            <person name="Amaro C."/>
        </authorList>
    </citation>
    <scope>NUCLEOTIDE SEQUENCE</scope>
</reference>
<name>A0A0E9S8F1_ANGAN</name>
<proteinExistence type="predicted"/>
<sequence length="48" mass="5458">MERGMTSLGLAGFKTQNSSKFLTERRFVYLVPASFSLSLRCPLSWKLC</sequence>
<accession>A0A0E9S8F1</accession>